<dbReference type="Pfam" id="PF24173">
    <property type="entry name" value="TPR_TTI1_N"/>
    <property type="match status" value="1"/>
</dbReference>
<dbReference type="Pfam" id="PF21547">
    <property type="entry name" value="TTI1"/>
    <property type="match status" value="1"/>
</dbReference>
<evidence type="ECO:0000259" key="1">
    <source>
        <dbReference type="Pfam" id="PF24173"/>
    </source>
</evidence>
<dbReference type="InterPro" id="IPR057567">
    <property type="entry name" value="TPR_TTI1_C"/>
</dbReference>
<accession>A0AAD1S3Q9</accession>
<evidence type="ECO:0000313" key="4">
    <source>
        <dbReference type="Proteomes" id="UP001295444"/>
    </source>
</evidence>
<dbReference type="Gene3D" id="1.25.10.10">
    <property type="entry name" value="Leucine-rich Repeat Variant"/>
    <property type="match status" value="2"/>
</dbReference>
<dbReference type="PANTHER" id="PTHR18460">
    <property type="entry name" value="TEL2 INTERACTING PROTEIN 1 TTI1 FAMILY MEMBER"/>
    <property type="match status" value="1"/>
</dbReference>
<dbReference type="InterPro" id="IPR011989">
    <property type="entry name" value="ARM-like"/>
</dbReference>
<sequence>MMNRKMAPPPDYPPGSFDFLRPFCVQLTLEQTVSNVKKLRAQIAMTEVCVLESLMEYVLFPMRFSLRSKPHKEASFMQALLECISYFFSLVSLKRRDIFLDLYSEMSTGLGSESFEKFPEELKLALTSAMHSLIRSATSDVIPLLYDPCMIAELGFSINMLLNVAENEKSRELRLEALNCLGAILLQDVEVTFSKGDIFATYFPGVSTTLTKIICGDPNQGYRLTSTAVHVWAGTVCMMLSDKSLMEKSSEKPEFSTLHKSIQKVLIQRDKEWVLTTALHLVNHVERITERCTADPHWKVRLELVNMGHLLLTRCWKALVESSGIFLQILVGHMSDEKPEVKEKALEALQDVTIEGPASRSLGEVLSENLHAHAVTLPRLLSSQDDNGKLHTLALLQGYLRLLGSRLAFTLRSSTHLQRLSSALLQTLELDISAMKVVEERAPAYESPFKHGITTAGASQKSFRFFRDLRVLCFIQSVCRLLGYYGDFRLLTDHFLGMYRAKRLPAILVLNQLVLGAAGIAVETMDDGSKAMTSEELLEAVRPLLDEYIDPSNWCLQTNNDTGELEDQLSLLNIGTTAKPSVQDMSFNAWKICLQLEGIACFAQAVGFSFRSLLITSLYPLLEKAGDTSLLVSGAAKSTLNAVSVFSGYKDISQLVELNADYLASEISVGLRRLRRCHGGAACVLRAVLECCGPNILPLLEDLVQDVLPALDQSPEEVAKILLPVLSSLIIYIGKWLGPQDEAEKLAEVKPKMRGHPGNLAKEIQEFFKGHMEQKRLAQGEVCEEECADVVPPGLTNNDEEDTGIMFTNIKISKEVAERCTHFLSHSDPHIRIKAMDTLRLAIIQLDSQENVLLPLAHKVWPCLVKRLIHEEPLILQRAFEVLVCLATSCRDFLRQRVCKEAFPAFLSFLRSQAPISGRVSTVYSHSQAFKLQLTMLEGLGKLCASLGLCDGDILDVADACMLYLSTRQPKKLQIAATSTFFTLVEIDPDIIWLYLCKWQSPPPLPHSSLKPLQWTARPHDEYTQNVSKILQKLH</sequence>
<dbReference type="GO" id="GO:0005737">
    <property type="term" value="C:cytoplasm"/>
    <property type="evidence" value="ECO:0007669"/>
    <property type="project" value="TreeGrafter"/>
</dbReference>
<evidence type="ECO:0000313" key="3">
    <source>
        <dbReference type="EMBL" id="CAH2292174.1"/>
    </source>
</evidence>
<dbReference type="InterPro" id="IPR057566">
    <property type="entry name" value="TPR_TTI1_N"/>
</dbReference>
<feature type="domain" description="TTI1 N-terminal TPR" evidence="1">
    <location>
        <begin position="17"/>
        <end position="337"/>
    </location>
</feature>
<dbReference type="Pfam" id="PF24176">
    <property type="entry name" value="TPR_TTI1_2nd"/>
    <property type="match status" value="1"/>
</dbReference>
<dbReference type="InterPro" id="IPR016024">
    <property type="entry name" value="ARM-type_fold"/>
</dbReference>
<dbReference type="SUPFAM" id="SSF48371">
    <property type="entry name" value="ARM repeat"/>
    <property type="match status" value="1"/>
</dbReference>
<dbReference type="AlphaFoldDB" id="A0AAD1S3Q9"/>
<dbReference type="Pfam" id="PF24181">
    <property type="entry name" value="TPR_TTI1_C"/>
    <property type="match status" value="1"/>
</dbReference>
<keyword evidence="4" id="KW-1185">Reference proteome</keyword>
<dbReference type="EMBL" id="OW240916">
    <property type="protein sequence ID" value="CAH2292174.1"/>
    <property type="molecule type" value="Genomic_DNA"/>
</dbReference>
<name>A0AAD1S3Q9_PELCU</name>
<dbReference type="Proteomes" id="UP001295444">
    <property type="component" value="Chromosome 05"/>
</dbReference>
<gene>
    <name evidence="3" type="ORF">PECUL_23A061310</name>
</gene>
<evidence type="ECO:0000259" key="2">
    <source>
        <dbReference type="Pfam" id="PF24181"/>
    </source>
</evidence>
<protein>
    <submittedName>
        <fullName evidence="3">TELO2-interacting 1 homolog</fullName>
    </submittedName>
</protein>
<feature type="domain" description="TTI1 C-terminal TPR" evidence="2">
    <location>
        <begin position="725"/>
        <end position="993"/>
    </location>
</feature>
<dbReference type="InterPro" id="IPR049362">
    <property type="entry name" value="TTI1_rpt"/>
</dbReference>
<organism evidence="3 4">
    <name type="scientific">Pelobates cultripes</name>
    <name type="common">Western spadefoot toad</name>
    <dbReference type="NCBI Taxonomy" id="61616"/>
    <lineage>
        <taxon>Eukaryota</taxon>
        <taxon>Metazoa</taxon>
        <taxon>Chordata</taxon>
        <taxon>Craniata</taxon>
        <taxon>Vertebrata</taxon>
        <taxon>Euteleostomi</taxon>
        <taxon>Amphibia</taxon>
        <taxon>Batrachia</taxon>
        <taxon>Anura</taxon>
        <taxon>Pelobatoidea</taxon>
        <taxon>Pelobatidae</taxon>
        <taxon>Pelobates</taxon>
    </lineage>
</organism>
<dbReference type="InterPro" id="IPR052587">
    <property type="entry name" value="TELO2-interacting_protein_1"/>
</dbReference>
<dbReference type="PANTHER" id="PTHR18460:SF3">
    <property type="entry name" value="TELO2-INTERACTING PROTEIN 1 HOMOLOG"/>
    <property type="match status" value="1"/>
</dbReference>
<reference evidence="3" key="1">
    <citation type="submission" date="2022-03" db="EMBL/GenBank/DDBJ databases">
        <authorList>
            <person name="Alioto T."/>
            <person name="Alioto T."/>
            <person name="Gomez Garrido J."/>
        </authorList>
    </citation>
    <scope>NUCLEOTIDE SEQUENCE</scope>
</reference>
<proteinExistence type="predicted"/>